<dbReference type="EMBL" id="JADHOK010000094">
    <property type="protein sequence ID" value="MBL6762255.1"/>
    <property type="molecule type" value="Genomic_DNA"/>
</dbReference>
<name>A0A937L783_9PROT</name>
<organism evidence="1 2">
    <name type="scientific">PS1 clade bacterium</name>
    <dbReference type="NCBI Taxonomy" id="2175152"/>
    <lineage>
        <taxon>Bacteria</taxon>
        <taxon>Pseudomonadati</taxon>
        <taxon>Pseudomonadota</taxon>
        <taxon>Alphaproteobacteria</taxon>
        <taxon>PS1 clade</taxon>
    </lineage>
</organism>
<dbReference type="Proteomes" id="UP000785783">
    <property type="component" value="Unassembled WGS sequence"/>
</dbReference>
<evidence type="ECO:0000313" key="2">
    <source>
        <dbReference type="Proteomes" id="UP000785783"/>
    </source>
</evidence>
<gene>
    <name evidence="1" type="ORF">ISQ19_06125</name>
</gene>
<sequence>ADYLADAPNAAAALDDKGRPSDATLTTATQTALAYVHQAIKSAPNIGGGNGPLGH</sequence>
<evidence type="ECO:0000313" key="1">
    <source>
        <dbReference type="EMBL" id="MBL6762255.1"/>
    </source>
</evidence>
<protein>
    <submittedName>
        <fullName evidence="1">Uncharacterized protein</fullName>
    </submittedName>
</protein>
<feature type="non-terminal residue" evidence="1">
    <location>
        <position position="1"/>
    </location>
</feature>
<accession>A0A937L783</accession>
<reference evidence="1" key="1">
    <citation type="submission" date="2020-10" db="EMBL/GenBank/DDBJ databases">
        <title>Microbiome of the Black Sea water column analyzed by genome centric metagenomics.</title>
        <authorList>
            <person name="Cabello-Yeves P.J."/>
            <person name="Callieri C."/>
            <person name="Picazo A."/>
            <person name="Mehrshad M."/>
            <person name="Haro-Moreno J.M."/>
            <person name="Roda-Garcia J."/>
            <person name="Dzembekova N."/>
            <person name="Slabakova V."/>
            <person name="Slabakova N."/>
            <person name="Moncheva S."/>
            <person name="Rodriguez-Valera F."/>
        </authorList>
    </citation>
    <scope>NUCLEOTIDE SEQUENCE</scope>
    <source>
        <strain evidence="1">BS307-5m-G5</strain>
    </source>
</reference>
<proteinExistence type="predicted"/>
<dbReference type="AlphaFoldDB" id="A0A937L783"/>
<comment type="caution">
    <text evidence="1">The sequence shown here is derived from an EMBL/GenBank/DDBJ whole genome shotgun (WGS) entry which is preliminary data.</text>
</comment>